<dbReference type="Proteomes" id="UP000295793">
    <property type="component" value="Unassembled WGS sequence"/>
</dbReference>
<dbReference type="GO" id="GO:0043107">
    <property type="term" value="P:type IV pilus-dependent motility"/>
    <property type="evidence" value="ECO:0007669"/>
    <property type="project" value="TreeGrafter"/>
</dbReference>
<evidence type="ECO:0000256" key="1">
    <source>
        <dbReference type="SAM" id="Coils"/>
    </source>
</evidence>
<keyword evidence="1" id="KW-0175">Coiled coil</keyword>
<dbReference type="RefSeq" id="WP_132702954.1">
    <property type="nucleotide sequence ID" value="NZ_SLZR01000016.1"/>
</dbReference>
<protein>
    <submittedName>
        <fullName evidence="3">Type IV pilus assembly protein PilN</fullName>
    </submittedName>
</protein>
<accession>A0A4R3HZU4</accession>
<evidence type="ECO:0000313" key="3">
    <source>
        <dbReference type="EMBL" id="TCS38223.1"/>
    </source>
</evidence>
<name>A0A4R3HZU4_9GAMM</name>
<dbReference type="Pfam" id="PF05137">
    <property type="entry name" value="PilN"/>
    <property type="match status" value="1"/>
</dbReference>
<evidence type="ECO:0000256" key="2">
    <source>
        <dbReference type="SAM" id="Phobius"/>
    </source>
</evidence>
<reference evidence="3 4" key="1">
    <citation type="submission" date="2019-03" db="EMBL/GenBank/DDBJ databases">
        <title>Genomic Encyclopedia of Archaeal and Bacterial Type Strains, Phase II (KMG-II): from individual species to whole genera.</title>
        <authorList>
            <person name="Goeker M."/>
        </authorList>
    </citation>
    <scope>NUCLEOTIDE SEQUENCE [LARGE SCALE GENOMIC DNA]</scope>
    <source>
        <strain evidence="3 4">DSM 15388</strain>
    </source>
</reference>
<keyword evidence="2" id="KW-1133">Transmembrane helix</keyword>
<keyword evidence="2" id="KW-0472">Membrane</keyword>
<comment type="caution">
    <text evidence="3">The sequence shown here is derived from an EMBL/GenBank/DDBJ whole genome shotgun (WGS) entry which is preliminary data.</text>
</comment>
<dbReference type="PANTHER" id="PTHR40278:SF2">
    <property type="entry name" value="TYPE IV PILUS INNER MEMBRANE COMPONENT PILN"/>
    <property type="match status" value="1"/>
</dbReference>
<proteinExistence type="predicted"/>
<dbReference type="PANTHER" id="PTHR40278">
    <property type="entry name" value="DNA UTILIZATION PROTEIN HOFN"/>
    <property type="match status" value="1"/>
</dbReference>
<keyword evidence="4" id="KW-1185">Reference proteome</keyword>
<dbReference type="InterPro" id="IPR052534">
    <property type="entry name" value="Extracell_DNA_Util/SecSys_Comp"/>
</dbReference>
<dbReference type="InterPro" id="IPR007813">
    <property type="entry name" value="PilN"/>
</dbReference>
<dbReference type="OrthoDB" id="5296173at2"/>
<keyword evidence="2" id="KW-0812">Transmembrane</keyword>
<dbReference type="EMBL" id="SLZR01000016">
    <property type="protein sequence ID" value="TCS38223.1"/>
    <property type="molecule type" value="Genomic_DNA"/>
</dbReference>
<feature type="transmembrane region" description="Helical" evidence="2">
    <location>
        <begin position="21"/>
        <end position="39"/>
    </location>
</feature>
<evidence type="ECO:0000313" key="4">
    <source>
        <dbReference type="Proteomes" id="UP000295793"/>
    </source>
</evidence>
<dbReference type="AlphaFoldDB" id="A0A4R3HZU4"/>
<sequence>MANIDLRPWREERRKARQSQFVTILVGVLVAAAAVGWFWNQSVQNQISTQNSRNAYLENKIKELDSKIEEIQQLRSKREQLIDRMEVVQSLQGDRPIIVHVFEELVRSTPDGVYFRRLDSKGNTISISARADKAASISDFLRNLDASPWFDNTFMQKMESIKEGQEVVGHTFELRVNRVNPLKTEEDQQ</sequence>
<organism evidence="3 4">
    <name type="scientific">Reinekea marinisedimentorum</name>
    <dbReference type="NCBI Taxonomy" id="230495"/>
    <lineage>
        <taxon>Bacteria</taxon>
        <taxon>Pseudomonadati</taxon>
        <taxon>Pseudomonadota</taxon>
        <taxon>Gammaproteobacteria</taxon>
        <taxon>Oceanospirillales</taxon>
        <taxon>Saccharospirillaceae</taxon>
        <taxon>Reinekea</taxon>
    </lineage>
</organism>
<dbReference type="GO" id="GO:0043683">
    <property type="term" value="P:type IV pilus assembly"/>
    <property type="evidence" value="ECO:0007669"/>
    <property type="project" value="TreeGrafter"/>
</dbReference>
<feature type="coiled-coil region" evidence="1">
    <location>
        <begin position="54"/>
        <end position="91"/>
    </location>
</feature>
<gene>
    <name evidence="3" type="ORF">BCF53_11634</name>
</gene>